<dbReference type="EMBL" id="UEYP01000001">
    <property type="protein sequence ID" value="SSC65822.1"/>
    <property type="molecule type" value="Genomic_DNA"/>
</dbReference>
<dbReference type="Proteomes" id="UP000254764">
    <property type="component" value="Unassembled WGS sequence"/>
</dbReference>
<evidence type="ECO:0000313" key="1">
    <source>
        <dbReference type="EMBL" id="SSC65822.1"/>
    </source>
</evidence>
<evidence type="ECO:0000313" key="2">
    <source>
        <dbReference type="Proteomes" id="UP000254764"/>
    </source>
</evidence>
<proteinExistence type="predicted"/>
<sequence length="47" mass="5394">MDSAGRSRRPYKLGAATRPQTRKRYEFVIRPSLEKPYFTAHLIVTGA</sequence>
<reference evidence="2" key="1">
    <citation type="submission" date="2018-07" db="EMBL/GenBank/DDBJ databases">
        <authorList>
            <person name="Peiro R."/>
            <person name="Begona"/>
            <person name="Cbmso G."/>
            <person name="Lopez M."/>
            <person name="Gonzalez S."/>
        </authorList>
    </citation>
    <scope>NUCLEOTIDE SEQUENCE [LARGE SCALE GENOMIC DNA]</scope>
</reference>
<gene>
    <name evidence="1" type="ORF">RHIZ70_1530</name>
</gene>
<organism evidence="1 2">
    <name type="scientific">Ciceribacter selenitireducens ATCC BAA-1503</name>
    <dbReference type="NCBI Taxonomy" id="1336235"/>
    <lineage>
        <taxon>Bacteria</taxon>
        <taxon>Pseudomonadati</taxon>
        <taxon>Pseudomonadota</taxon>
        <taxon>Alphaproteobacteria</taxon>
        <taxon>Hyphomicrobiales</taxon>
        <taxon>Rhizobiaceae</taxon>
        <taxon>Ciceribacter</taxon>
    </lineage>
</organism>
<accession>A0A376ADC5</accession>
<dbReference type="AlphaFoldDB" id="A0A376ADC5"/>
<name>A0A376ADC5_9HYPH</name>
<keyword evidence="2" id="KW-1185">Reference proteome</keyword>
<protein>
    <submittedName>
        <fullName evidence="1">Uncharacterized protein</fullName>
    </submittedName>
</protein>